<dbReference type="InParanoid" id="A7E9K7"/>
<feature type="domain" description="Helicase C-terminal" evidence="7">
    <location>
        <begin position="225"/>
        <end position="368"/>
    </location>
</feature>
<dbReference type="SUPFAM" id="SSF52540">
    <property type="entry name" value="P-loop containing nucleoside triphosphate hydrolases"/>
    <property type="match status" value="2"/>
</dbReference>
<dbReference type="InterPro" id="IPR011545">
    <property type="entry name" value="DEAD/DEAH_box_helicase_dom"/>
</dbReference>
<evidence type="ECO:0000259" key="7">
    <source>
        <dbReference type="PROSITE" id="PS51194"/>
    </source>
</evidence>
<proteinExistence type="inferred from homology"/>
<dbReference type="GO" id="GO:0005737">
    <property type="term" value="C:cytoplasm"/>
    <property type="evidence" value="ECO:0000318"/>
    <property type="project" value="GO_Central"/>
</dbReference>
<evidence type="ECO:0000313" key="9">
    <source>
        <dbReference type="Proteomes" id="UP000001312"/>
    </source>
</evidence>
<dbReference type="PANTHER" id="PTHR13710">
    <property type="entry name" value="DNA HELICASE RECQ FAMILY MEMBER"/>
    <property type="match status" value="1"/>
</dbReference>
<dbReference type="GeneID" id="5493765"/>
<dbReference type="Pfam" id="PF00270">
    <property type="entry name" value="DEAD"/>
    <property type="match status" value="1"/>
</dbReference>
<dbReference type="Gene3D" id="1.10.10.10">
    <property type="entry name" value="Winged helix-like DNA-binding domain superfamily/Winged helix DNA-binding domain"/>
    <property type="match status" value="1"/>
</dbReference>
<evidence type="ECO:0000256" key="2">
    <source>
        <dbReference type="ARBA" id="ARBA00022741"/>
    </source>
</evidence>
<dbReference type="Proteomes" id="UP000001312">
    <property type="component" value="Unassembled WGS sequence"/>
</dbReference>
<dbReference type="GO" id="GO:0003676">
    <property type="term" value="F:nucleic acid binding"/>
    <property type="evidence" value="ECO:0007669"/>
    <property type="project" value="InterPro"/>
</dbReference>
<evidence type="ECO:0000256" key="1">
    <source>
        <dbReference type="ARBA" id="ARBA00005446"/>
    </source>
</evidence>
<dbReference type="GO" id="GO:0043138">
    <property type="term" value="F:3'-5' DNA helicase activity"/>
    <property type="evidence" value="ECO:0000318"/>
    <property type="project" value="GO_Central"/>
</dbReference>
<dbReference type="Pfam" id="PF00271">
    <property type="entry name" value="Helicase_C"/>
    <property type="match status" value="1"/>
</dbReference>
<dbReference type="Pfam" id="PF16124">
    <property type="entry name" value="RecQ_Zn_bind"/>
    <property type="match status" value="1"/>
</dbReference>
<feature type="region of interest" description="Disordered" evidence="6">
    <location>
        <begin position="29"/>
        <end position="49"/>
    </location>
</feature>
<evidence type="ECO:0000256" key="6">
    <source>
        <dbReference type="SAM" id="MobiDB-lite"/>
    </source>
</evidence>
<evidence type="ECO:0000256" key="5">
    <source>
        <dbReference type="ARBA" id="ARBA00034808"/>
    </source>
</evidence>
<dbReference type="GO" id="GO:0005634">
    <property type="term" value="C:nucleus"/>
    <property type="evidence" value="ECO:0000318"/>
    <property type="project" value="GO_Central"/>
</dbReference>
<accession>A7E9K7</accession>
<dbReference type="PROSITE" id="PS51194">
    <property type="entry name" value="HELICASE_CTER"/>
    <property type="match status" value="1"/>
</dbReference>
<reference evidence="9" key="1">
    <citation type="journal article" date="2011" name="PLoS Genet.">
        <title>Genomic analysis of the necrotrophic fungal pathogens Sclerotinia sclerotiorum and Botrytis cinerea.</title>
        <authorList>
            <person name="Amselem J."/>
            <person name="Cuomo C.A."/>
            <person name="van Kan J.A."/>
            <person name="Viaud M."/>
            <person name="Benito E.P."/>
            <person name="Couloux A."/>
            <person name="Coutinho P.M."/>
            <person name="de Vries R.P."/>
            <person name="Dyer P.S."/>
            <person name="Fillinger S."/>
            <person name="Fournier E."/>
            <person name="Gout L."/>
            <person name="Hahn M."/>
            <person name="Kohn L."/>
            <person name="Lapalu N."/>
            <person name="Plummer K.M."/>
            <person name="Pradier J.M."/>
            <person name="Quevillon E."/>
            <person name="Sharon A."/>
            <person name="Simon A."/>
            <person name="ten Have A."/>
            <person name="Tudzynski B."/>
            <person name="Tudzynski P."/>
            <person name="Wincker P."/>
            <person name="Andrew M."/>
            <person name="Anthouard V."/>
            <person name="Beever R.E."/>
            <person name="Beffa R."/>
            <person name="Benoit I."/>
            <person name="Bouzid O."/>
            <person name="Brault B."/>
            <person name="Chen Z."/>
            <person name="Choquer M."/>
            <person name="Collemare J."/>
            <person name="Cotton P."/>
            <person name="Danchin E.G."/>
            <person name="Da Silva C."/>
            <person name="Gautier A."/>
            <person name="Giraud C."/>
            <person name="Giraud T."/>
            <person name="Gonzalez C."/>
            <person name="Grossetete S."/>
            <person name="Guldener U."/>
            <person name="Henrissat B."/>
            <person name="Howlett B.J."/>
            <person name="Kodira C."/>
            <person name="Kretschmer M."/>
            <person name="Lappartient A."/>
            <person name="Leroch M."/>
            <person name="Levis C."/>
            <person name="Mauceli E."/>
            <person name="Neuveglise C."/>
            <person name="Oeser B."/>
            <person name="Pearson M."/>
            <person name="Poulain J."/>
            <person name="Poussereau N."/>
            <person name="Quesneville H."/>
            <person name="Rascle C."/>
            <person name="Schumacher J."/>
            <person name="Segurens B."/>
            <person name="Sexton A."/>
            <person name="Silva E."/>
            <person name="Sirven C."/>
            <person name="Soanes D.M."/>
            <person name="Talbot N.J."/>
            <person name="Templeton M."/>
            <person name="Yandava C."/>
            <person name="Yarden O."/>
            <person name="Zeng Q."/>
            <person name="Rollins J.A."/>
            <person name="Lebrun M.H."/>
            <person name="Dickman M."/>
        </authorList>
    </citation>
    <scope>NUCLEOTIDE SEQUENCE [LARGE SCALE GENOMIC DNA]</scope>
    <source>
        <strain evidence="9">ATCC 18683 / 1980 / Ss-1</strain>
    </source>
</reference>
<dbReference type="AlphaFoldDB" id="A7E9K7"/>
<dbReference type="PANTHER" id="PTHR13710:SF120">
    <property type="entry name" value="BIFUNCTIONAL 3'-5' EXONUCLEASE_ATP-DEPENDENT HELICASE WRN"/>
    <property type="match status" value="1"/>
</dbReference>
<evidence type="ECO:0000256" key="3">
    <source>
        <dbReference type="ARBA" id="ARBA00022840"/>
    </source>
</evidence>
<dbReference type="InterPro" id="IPR001650">
    <property type="entry name" value="Helicase_C-like"/>
</dbReference>
<dbReference type="GO" id="GO:0006260">
    <property type="term" value="P:DNA replication"/>
    <property type="evidence" value="ECO:0000318"/>
    <property type="project" value="GO_Central"/>
</dbReference>
<protein>
    <recommendedName>
        <fullName evidence="5">DNA 3'-5' helicase</fullName>
        <ecNumber evidence="5">5.6.2.4</ecNumber>
    </recommendedName>
</protein>
<dbReference type="FunFam" id="3.40.50.300:FF:006145">
    <property type="entry name" value="Rothmund-thomson syndrome DNA helicase recq4, putative"/>
    <property type="match status" value="1"/>
</dbReference>
<dbReference type="InterPro" id="IPR036388">
    <property type="entry name" value="WH-like_DNA-bd_sf"/>
</dbReference>
<name>A7E9K7_SCLS1</name>
<dbReference type="InterPro" id="IPR032284">
    <property type="entry name" value="RecQ_Zn-bd"/>
</dbReference>
<dbReference type="OMA" id="TVENFVY"/>
<evidence type="ECO:0000256" key="4">
    <source>
        <dbReference type="ARBA" id="ARBA00034617"/>
    </source>
</evidence>
<keyword evidence="9" id="KW-1185">Reference proteome</keyword>
<dbReference type="HOGENOM" id="CLU_001103_9_2_1"/>
<dbReference type="GO" id="GO:0005524">
    <property type="term" value="F:ATP binding"/>
    <property type="evidence" value="ECO:0007669"/>
    <property type="project" value="UniProtKB-KW"/>
</dbReference>
<dbReference type="STRING" id="665079.A7E9K7"/>
<dbReference type="InterPro" id="IPR027417">
    <property type="entry name" value="P-loop_NTPase"/>
</dbReference>
<dbReference type="KEGG" id="ssl:SS1G_01987"/>
<dbReference type="Gene3D" id="3.40.50.300">
    <property type="entry name" value="P-loop containing nucleotide triphosphate hydrolases"/>
    <property type="match status" value="2"/>
</dbReference>
<dbReference type="GO" id="GO:0009378">
    <property type="term" value="F:four-way junction helicase activity"/>
    <property type="evidence" value="ECO:0000318"/>
    <property type="project" value="GO_Central"/>
</dbReference>
<dbReference type="EMBL" id="CH476622">
    <property type="protein sequence ID" value="EDN97059.1"/>
    <property type="molecule type" value="Genomic_DNA"/>
</dbReference>
<dbReference type="GO" id="GO:0005694">
    <property type="term" value="C:chromosome"/>
    <property type="evidence" value="ECO:0000318"/>
    <property type="project" value="GO_Central"/>
</dbReference>
<dbReference type="eggNOG" id="KOG0351">
    <property type="taxonomic scope" value="Eukaryota"/>
</dbReference>
<dbReference type="EC" id="5.6.2.4" evidence="5"/>
<organism evidence="8 9">
    <name type="scientific">Sclerotinia sclerotiorum (strain ATCC 18683 / 1980 / Ss-1)</name>
    <name type="common">White mold</name>
    <name type="synonym">Whetzelinia sclerotiorum</name>
    <dbReference type="NCBI Taxonomy" id="665079"/>
    <lineage>
        <taxon>Eukaryota</taxon>
        <taxon>Fungi</taxon>
        <taxon>Dikarya</taxon>
        <taxon>Ascomycota</taxon>
        <taxon>Pezizomycotina</taxon>
        <taxon>Leotiomycetes</taxon>
        <taxon>Helotiales</taxon>
        <taxon>Sclerotiniaceae</taxon>
        <taxon>Sclerotinia</taxon>
    </lineage>
</organism>
<evidence type="ECO:0000313" key="8">
    <source>
        <dbReference type="EMBL" id="EDN97059.1"/>
    </source>
</evidence>
<dbReference type="RefSeq" id="XP_001597791.1">
    <property type="nucleotide sequence ID" value="XM_001597741.1"/>
</dbReference>
<comment type="catalytic activity">
    <reaction evidence="4">
        <text>Couples ATP hydrolysis with the unwinding of duplex DNA by translocating in the 3'-5' direction.</text>
        <dbReference type="EC" id="5.6.2.4"/>
    </reaction>
</comment>
<sequence length="653" mass="72414">MAKSTEVDEYGFSSSDEADLLDLTNAVDAASGKQGQKRKAPSEQTSPVIKKQATEASHKVLESAISALNRNFGFKSFRLKQEQAISRILAGESAVVVFPTGGGKSLCFQVPALAFEEEDKRLNTRDEGDHGIVSPLIALMKDQVDALVRRGIAAATFDSKIARFAEEIQAERVVCLTATATPRVAKDICHAFNIKDSGLFRTSTYRPNLRLLAESGDRKVNMLPKLKDFLHNHKGSTIIYVTLQRQTEDLAQILVEAGFKAKAFHAGMQTEAKTKLQDEFMRSDDMIMVATIAFGMGIDKGAIRNVIHFSVPQSLESYSQEIGRSGRDGGTSNCFFFVCGEDLHFRELFARGDLPSLASIRGLLNDIFDSKTIKLPVGSEIYSSHYSQTKEFDIRPTVLGGIYAQLELTHGLIRATTPLYQKYSYVAEDKKYRAKITSDQSPAAIAIAACGEKKSKFHHIDVNTAADRYNIGRNEIIAKLGEWNSEGILDLKSSQVLNVYKVTKPLPKTASEIEKLAKAVHTTLETREQQDLERTDKILQLVTGKACFSKQLAEHFGDELPDGKEECGHCQWCLTHRPVEIQLPPPVPFNETAFREILSTIPDRDDPRFLARVAFGISTPRVSAKKLGRSPIFGSMEDHEFAVLLRAFEKECN</sequence>
<dbReference type="FunFam" id="3.40.50.300:FF:002143">
    <property type="entry name" value="ATP-dependent DNA helicase RecQ"/>
    <property type="match status" value="1"/>
</dbReference>
<dbReference type="SMART" id="SM00490">
    <property type="entry name" value="HELICc"/>
    <property type="match status" value="1"/>
</dbReference>
<dbReference type="GO" id="GO:0000724">
    <property type="term" value="P:double-strand break repair via homologous recombination"/>
    <property type="evidence" value="ECO:0000318"/>
    <property type="project" value="GO_Central"/>
</dbReference>
<keyword evidence="3" id="KW-0067">ATP-binding</keyword>
<gene>
    <name evidence="8" type="ORF">SS1G_01987</name>
</gene>
<comment type="similarity">
    <text evidence="1">Belongs to the helicase family. RecQ subfamily.</text>
</comment>
<keyword evidence="2" id="KW-0547">Nucleotide-binding</keyword>